<keyword evidence="4" id="KW-0813">Transport</keyword>
<dbReference type="InterPro" id="IPR029020">
    <property type="entry name" value="Ammonium/urea_transptr"/>
</dbReference>
<organism evidence="11 12">
    <name type="scientific">Ostreobium quekettii</name>
    <dbReference type="NCBI Taxonomy" id="121088"/>
    <lineage>
        <taxon>Eukaryota</taxon>
        <taxon>Viridiplantae</taxon>
        <taxon>Chlorophyta</taxon>
        <taxon>core chlorophytes</taxon>
        <taxon>Ulvophyceae</taxon>
        <taxon>TCBD clade</taxon>
        <taxon>Bryopsidales</taxon>
        <taxon>Ostreobineae</taxon>
        <taxon>Ostreobiaceae</taxon>
        <taxon>Ostreobium</taxon>
    </lineage>
</organism>
<dbReference type="InterPro" id="IPR024041">
    <property type="entry name" value="NH4_transpt_AmtB-like_dom"/>
</dbReference>
<dbReference type="Proteomes" id="UP000708148">
    <property type="component" value="Unassembled WGS sequence"/>
</dbReference>
<dbReference type="OrthoDB" id="534912at2759"/>
<keyword evidence="8" id="KW-0924">Ammonia transport</keyword>
<keyword evidence="6 9" id="KW-1133">Transmembrane helix</keyword>
<evidence type="ECO:0000313" key="12">
    <source>
        <dbReference type="Proteomes" id="UP000708148"/>
    </source>
</evidence>
<feature type="transmembrane region" description="Helical" evidence="9">
    <location>
        <begin position="46"/>
        <end position="66"/>
    </location>
</feature>
<dbReference type="EMBL" id="CAJHUC010002750">
    <property type="protein sequence ID" value="CAD7704317.1"/>
    <property type="molecule type" value="Genomic_DNA"/>
</dbReference>
<keyword evidence="12" id="KW-1185">Reference proteome</keyword>
<evidence type="ECO:0000256" key="6">
    <source>
        <dbReference type="ARBA" id="ARBA00022989"/>
    </source>
</evidence>
<evidence type="ECO:0000256" key="1">
    <source>
        <dbReference type="ARBA" id="ARBA00004141"/>
    </source>
</evidence>
<comment type="caution">
    <text evidence="11">The sequence shown here is derived from an EMBL/GenBank/DDBJ whole genome shotgun (WGS) entry which is preliminary data.</text>
</comment>
<feature type="transmembrane region" description="Helical" evidence="9">
    <location>
        <begin position="166"/>
        <end position="184"/>
    </location>
</feature>
<dbReference type="AlphaFoldDB" id="A0A8S1JES3"/>
<comment type="similarity">
    <text evidence="2">Belongs to the ammonia transporter channel (TC 1.A.11.2) family.</text>
</comment>
<evidence type="ECO:0000256" key="4">
    <source>
        <dbReference type="ARBA" id="ARBA00022448"/>
    </source>
</evidence>
<protein>
    <recommendedName>
        <fullName evidence="10">Ammonium transporter AmtB-like domain-containing protein</fullName>
    </recommendedName>
</protein>
<dbReference type="SUPFAM" id="SSF111352">
    <property type="entry name" value="Ammonium transporter"/>
    <property type="match status" value="1"/>
</dbReference>
<evidence type="ECO:0000256" key="8">
    <source>
        <dbReference type="ARBA" id="ARBA00023177"/>
    </source>
</evidence>
<evidence type="ECO:0000256" key="2">
    <source>
        <dbReference type="ARBA" id="ARBA00005887"/>
    </source>
</evidence>
<dbReference type="InterPro" id="IPR002229">
    <property type="entry name" value="RhesusRHD"/>
</dbReference>
<dbReference type="GO" id="GO:0097272">
    <property type="term" value="P:ammonium homeostasis"/>
    <property type="evidence" value="ECO:0007669"/>
    <property type="project" value="TreeGrafter"/>
</dbReference>
<accession>A0A8S1JES3</accession>
<keyword evidence="5 9" id="KW-0812">Transmembrane</keyword>
<dbReference type="GO" id="GO:0008519">
    <property type="term" value="F:ammonium channel activity"/>
    <property type="evidence" value="ECO:0007669"/>
    <property type="project" value="InterPro"/>
</dbReference>
<keyword evidence="7 9" id="KW-0472">Membrane</keyword>
<sequence>MLDYAGGGVIHMVGGFAGLVGAIALGPRLGRFAVSGKPNIVERRSLPLAVQGALFLWFGWYGFAAGTATSGEDVNMTVASRAAVVTTMSAASSGLTALLTARSWTGRWDAFEAAAGVVAGLAASAAGSAVVEVWAGVVCGAVAGAAAVGGRIGLLAVWVDDPVGSSVLHGLSGAWGLLFVGLLADEDFIGEVYGSNMRGRDLQGIFYGGSGNLLAAQ</sequence>
<feature type="non-terminal residue" evidence="11">
    <location>
        <position position="217"/>
    </location>
</feature>
<evidence type="ECO:0000256" key="5">
    <source>
        <dbReference type="ARBA" id="ARBA00022692"/>
    </source>
</evidence>
<evidence type="ECO:0000256" key="3">
    <source>
        <dbReference type="ARBA" id="ARBA00011036"/>
    </source>
</evidence>
<dbReference type="Pfam" id="PF00909">
    <property type="entry name" value="Ammonium_transp"/>
    <property type="match status" value="1"/>
</dbReference>
<evidence type="ECO:0000259" key="10">
    <source>
        <dbReference type="Pfam" id="PF00909"/>
    </source>
</evidence>
<dbReference type="GO" id="GO:0005886">
    <property type="term" value="C:plasma membrane"/>
    <property type="evidence" value="ECO:0007669"/>
    <property type="project" value="InterPro"/>
</dbReference>
<dbReference type="PRINTS" id="PR00342">
    <property type="entry name" value="RHESUSRHD"/>
</dbReference>
<comment type="subcellular location">
    <subcellularLocation>
        <location evidence="1">Membrane</location>
        <topology evidence="1">Multi-pass membrane protein</topology>
    </subcellularLocation>
</comment>
<comment type="similarity">
    <text evidence="3">Belongs to the ammonium transporter (TC 2.A.49) family. Rh subfamily.</text>
</comment>
<name>A0A8S1JES3_9CHLO</name>
<evidence type="ECO:0000256" key="9">
    <source>
        <dbReference type="SAM" id="Phobius"/>
    </source>
</evidence>
<gene>
    <name evidence="11" type="ORF">OSTQU699_LOCUS9672</name>
</gene>
<dbReference type="PANTHER" id="PTHR11730">
    <property type="entry name" value="AMMONIUM TRANSPORTER"/>
    <property type="match status" value="1"/>
</dbReference>
<evidence type="ECO:0000313" key="11">
    <source>
        <dbReference type="EMBL" id="CAD7704317.1"/>
    </source>
</evidence>
<dbReference type="Gene3D" id="1.10.3430.10">
    <property type="entry name" value="Ammonium transporter AmtB like domains"/>
    <property type="match status" value="1"/>
</dbReference>
<reference evidence="11" key="1">
    <citation type="submission" date="2020-12" db="EMBL/GenBank/DDBJ databases">
        <authorList>
            <person name="Iha C."/>
        </authorList>
    </citation>
    <scope>NUCLEOTIDE SEQUENCE</scope>
</reference>
<proteinExistence type="inferred from homology"/>
<feature type="transmembrane region" description="Helical" evidence="9">
    <location>
        <begin position="6"/>
        <end position="25"/>
    </location>
</feature>
<evidence type="ECO:0000256" key="7">
    <source>
        <dbReference type="ARBA" id="ARBA00023136"/>
    </source>
</evidence>
<feature type="transmembrane region" description="Helical" evidence="9">
    <location>
        <begin position="133"/>
        <end position="159"/>
    </location>
</feature>
<feature type="domain" description="Ammonium transporter AmtB-like" evidence="10">
    <location>
        <begin position="2"/>
        <end position="205"/>
    </location>
</feature>
<dbReference type="PANTHER" id="PTHR11730:SF6">
    <property type="entry name" value="AMMONIUM TRANSPORTER"/>
    <property type="match status" value="1"/>
</dbReference>
<dbReference type="PROSITE" id="PS01219">
    <property type="entry name" value="AMMONIUM_TRANSP"/>
    <property type="match status" value="1"/>
</dbReference>
<dbReference type="InterPro" id="IPR018047">
    <property type="entry name" value="Ammonium_transpt_CS"/>
</dbReference>